<feature type="compositionally biased region" description="Basic and acidic residues" evidence="1">
    <location>
        <begin position="100"/>
        <end position="113"/>
    </location>
</feature>
<dbReference type="Proteomes" id="UP000749309">
    <property type="component" value="Unassembled WGS sequence"/>
</dbReference>
<protein>
    <submittedName>
        <fullName evidence="2">BTB domain-containing protein</fullName>
    </submittedName>
</protein>
<comment type="caution">
    <text evidence="2">The sequence shown here is derived from an EMBL/GenBank/DDBJ whole genome shotgun (WGS) entry which is preliminary data.</text>
</comment>
<organism evidence="2 3">
    <name type="scientific">Trichophyton interdigitale</name>
    <dbReference type="NCBI Taxonomy" id="101480"/>
    <lineage>
        <taxon>Eukaryota</taxon>
        <taxon>Fungi</taxon>
        <taxon>Dikarya</taxon>
        <taxon>Ascomycota</taxon>
        <taxon>Pezizomycotina</taxon>
        <taxon>Eurotiomycetes</taxon>
        <taxon>Eurotiomycetidae</taxon>
        <taxon>Onygenales</taxon>
        <taxon>Arthrodermataceae</taxon>
        <taxon>Trichophyton</taxon>
    </lineage>
</organism>
<evidence type="ECO:0000313" key="2">
    <source>
        <dbReference type="EMBL" id="KAF3892355.1"/>
    </source>
</evidence>
<accession>A0A9P4YF87</accession>
<evidence type="ECO:0000313" key="3">
    <source>
        <dbReference type="Proteomes" id="UP000749309"/>
    </source>
</evidence>
<dbReference type="AlphaFoldDB" id="A0A9P4YF87"/>
<feature type="compositionally biased region" description="Basic residues" evidence="1">
    <location>
        <begin position="114"/>
        <end position="129"/>
    </location>
</feature>
<dbReference type="EMBL" id="JAAQVJ010000170">
    <property type="protein sequence ID" value="KAF3892355.1"/>
    <property type="molecule type" value="Genomic_DNA"/>
</dbReference>
<proteinExistence type="predicted"/>
<gene>
    <name evidence="2" type="ORF">GY632_4713</name>
</gene>
<sequence>MFVFSSHRRRRRRRRRRRFLRRSRKVKTKLKGAAGSGLAAGAPILTCAEKTVIITELESGERESSMDQPFYVIDPDGEVDIVLTNPDAPFAVFDENEFEQGDHRPAVENTGKDSRRRPREKNRRKRKRSPPPPGEPMRAAHQTTKSVRIRVSAKHLSLSSPVFRSLLSTSATVAEKGSVVVGADGWDVQAFILFLRILHCQHHYLPRRVSIEMLAKIALISDYYGCKFVLAFFSERWIRALAYKKPSRYSRDMILWIWICWYFQLAKEFQRATLITIVQSIGPIPSLGLPIPARIIDKLNESREWLIGSILEMLYERRKILLNGTQTCRPECGSMSLRSLMKRMHTHGLLKKRPKAPYLSLSCQYLTGVVFEYEKTSSSTCYCEEIDFDSRLGDVGNDLMGLNLDMFV</sequence>
<reference evidence="2" key="1">
    <citation type="submission" date="2020-03" db="EMBL/GenBank/DDBJ databases">
        <title>Whole Genome Sequence of Trichophyton interdigitale from India.</title>
        <authorList>
            <person name="Kumar P."/>
        </authorList>
    </citation>
    <scope>NUCLEOTIDE SEQUENCE</scope>
    <source>
        <strain evidence="2">UCMS-IGIB-CI14</strain>
    </source>
</reference>
<evidence type="ECO:0000256" key="1">
    <source>
        <dbReference type="SAM" id="MobiDB-lite"/>
    </source>
</evidence>
<feature type="region of interest" description="Disordered" evidence="1">
    <location>
        <begin position="94"/>
        <end position="144"/>
    </location>
</feature>
<name>A0A9P4YF87_9EURO</name>